<evidence type="ECO:0000256" key="6">
    <source>
        <dbReference type="SAM" id="SignalP"/>
    </source>
</evidence>
<dbReference type="InterPro" id="IPR051723">
    <property type="entry name" value="Bact_OM_Invasion-Related"/>
</dbReference>
<dbReference type="InterPro" id="IPR027385">
    <property type="entry name" value="Beta-barrel_OMP"/>
</dbReference>
<dbReference type="GO" id="GO:0009279">
    <property type="term" value="C:cell outer membrane"/>
    <property type="evidence" value="ECO:0007669"/>
    <property type="project" value="UniProtKB-SubCell"/>
</dbReference>
<comment type="subcellular location">
    <subcellularLocation>
        <location evidence="1">Cell outer membrane</location>
        <topology evidence="1">Multi-pass membrane protein</topology>
    </subcellularLocation>
</comment>
<dbReference type="InterPro" id="IPR011250">
    <property type="entry name" value="OMP/PagP_B-barrel"/>
</dbReference>
<gene>
    <name evidence="8" type="ORF">AB0763_10545</name>
</gene>
<dbReference type="GO" id="GO:0044384">
    <property type="term" value="C:host outer membrane"/>
    <property type="evidence" value="ECO:0007669"/>
    <property type="project" value="InterPro"/>
</dbReference>
<proteinExistence type="predicted"/>
<accession>A0AB39HER0</accession>
<evidence type="ECO:0000256" key="4">
    <source>
        <dbReference type="ARBA" id="ARBA00022729"/>
    </source>
</evidence>
<evidence type="ECO:0000259" key="7">
    <source>
        <dbReference type="Pfam" id="PF13505"/>
    </source>
</evidence>
<evidence type="ECO:0000256" key="5">
    <source>
        <dbReference type="ARBA" id="ARBA00023136"/>
    </source>
</evidence>
<dbReference type="PRINTS" id="PR00316">
    <property type="entry name" value="ENTEROVIROMP"/>
</dbReference>
<feature type="chain" id="PRO_5044299695" evidence="6">
    <location>
        <begin position="23"/>
        <end position="180"/>
    </location>
</feature>
<name>A0AB39HER0_9VIBR</name>
<dbReference type="RefSeq" id="WP_306100723.1">
    <property type="nucleotide sequence ID" value="NZ_CP162601.1"/>
</dbReference>
<evidence type="ECO:0000256" key="1">
    <source>
        <dbReference type="ARBA" id="ARBA00004571"/>
    </source>
</evidence>
<evidence type="ECO:0000256" key="2">
    <source>
        <dbReference type="ARBA" id="ARBA00022452"/>
    </source>
</evidence>
<dbReference type="Pfam" id="PF13505">
    <property type="entry name" value="OMP_b-brl"/>
    <property type="match status" value="1"/>
</dbReference>
<feature type="domain" description="Outer membrane protein beta-barrel" evidence="7">
    <location>
        <begin position="9"/>
        <end position="180"/>
    </location>
</feature>
<dbReference type="InterPro" id="IPR000758">
    <property type="entry name" value="Enterovir_OMP"/>
</dbReference>
<protein>
    <submittedName>
        <fullName evidence="8">Ail/Lom family outer membrane beta-barrel protein</fullName>
    </submittedName>
</protein>
<keyword evidence="2" id="KW-1134">Transmembrane beta strand</keyword>
<dbReference type="Gene3D" id="2.40.160.20">
    <property type="match status" value="1"/>
</dbReference>
<keyword evidence="5" id="KW-0472">Membrane</keyword>
<keyword evidence="3" id="KW-0812">Transmembrane</keyword>
<keyword evidence="4 6" id="KW-0732">Signal</keyword>
<dbReference type="EMBL" id="CP162601">
    <property type="protein sequence ID" value="XDK24631.1"/>
    <property type="molecule type" value="Genomic_DNA"/>
</dbReference>
<evidence type="ECO:0000256" key="3">
    <source>
        <dbReference type="ARBA" id="ARBA00022692"/>
    </source>
</evidence>
<organism evidence="8">
    <name type="scientific">Vibrio sp. HB236076</name>
    <dbReference type="NCBI Taxonomy" id="3232307"/>
    <lineage>
        <taxon>Bacteria</taxon>
        <taxon>Pseudomonadati</taxon>
        <taxon>Pseudomonadota</taxon>
        <taxon>Gammaproteobacteria</taxon>
        <taxon>Vibrionales</taxon>
        <taxon>Vibrionaceae</taxon>
        <taxon>Vibrio</taxon>
    </lineage>
</organism>
<reference evidence="8" key="1">
    <citation type="submission" date="2024-07" db="EMBL/GenBank/DDBJ databases">
        <title>Genome Analysis of a Potential Novel Vibrio Species Secreting pH- and Thermo-stable Alginate Lyase and its Application in Producing Alginate Oligosaccharides.</title>
        <authorList>
            <person name="Huang H."/>
            <person name="Bao K."/>
        </authorList>
    </citation>
    <scope>NUCLEOTIDE SEQUENCE</scope>
    <source>
        <strain evidence="8">HB236076</strain>
    </source>
</reference>
<dbReference type="SUPFAM" id="SSF56925">
    <property type="entry name" value="OMPA-like"/>
    <property type="match status" value="1"/>
</dbReference>
<dbReference type="KEGG" id="vih:AB0763_10545"/>
<evidence type="ECO:0000313" key="8">
    <source>
        <dbReference type="EMBL" id="XDK24631.1"/>
    </source>
</evidence>
<dbReference type="PANTHER" id="PTHR35892:SF2">
    <property type="entry name" value="OUTER MEMBRANE PROTEIN PAGN"/>
    <property type="match status" value="1"/>
</dbReference>
<dbReference type="AlphaFoldDB" id="A0AB39HER0"/>
<sequence length="180" mass="19223">MKKTTLLCALITGLTTSGSVMAEQLLNPQQALSVGYASTDIDTGDDTGNGLIDDPAGINLKYTYQSDDKIGFISSLTYTKSSESYTSDIEVEINYLSLLAGPTYSLSDNLKVYGMAGLARAEIKVSDSSDSASDDESDLALAAGLRVNVTDNIALDLSYEYTDIEEWDFSTLSAGIGFNF</sequence>
<feature type="signal peptide" evidence="6">
    <location>
        <begin position="1"/>
        <end position="22"/>
    </location>
</feature>
<dbReference type="PANTHER" id="PTHR35892">
    <property type="entry name" value="OUTER MEMBRANE PROTEIN PAGN-RELATED"/>
    <property type="match status" value="1"/>
</dbReference>